<keyword evidence="6 8" id="KW-0862">Zinc</keyword>
<dbReference type="GO" id="GO:0008270">
    <property type="term" value="F:zinc ion binding"/>
    <property type="evidence" value="ECO:0007669"/>
    <property type="project" value="UniProtKB-UniRule"/>
</dbReference>
<sequence>MRRAIALAADAMAAGDVPIGAVLFVDGRVFEARNERESRPDPTAHAEMLVLRAAAQALGRWRIGGSLYVTKEPCPMCAGALAGARVERLVYGCRDVKGGAAGSVIDILASAAVNHRVDVIDGVLADETAAQLREFFAKKRR</sequence>
<evidence type="ECO:0000256" key="6">
    <source>
        <dbReference type="ARBA" id="ARBA00022833"/>
    </source>
</evidence>
<proteinExistence type="inferred from homology"/>
<name>A0AAN1XWP6_UNVUL</name>
<comment type="function">
    <text evidence="8">Catalyzes the deamination of adenosine to inosine at the wobble position 34 of tRNA(Arg2).</text>
</comment>
<evidence type="ECO:0000256" key="8">
    <source>
        <dbReference type="HAMAP-Rule" id="MF_00972"/>
    </source>
</evidence>
<dbReference type="EC" id="3.5.4.33" evidence="8"/>
<dbReference type="GO" id="GO:0002100">
    <property type="term" value="P:tRNA wobble adenosine to inosine editing"/>
    <property type="evidence" value="ECO:0007669"/>
    <property type="project" value="UniProtKB-UniRule"/>
</dbReference>
<keyword evidence="4 8" id="KW-0479">Metal-binding</keyword>
<dbReference type="GO" id="GO:0052717">
    <property type="term" value="F:tRNA-specific adenosine-34 deaminase activity"/>
    <property type="evidence" value="ECO:0007669"/>
    <property type="project" value="UniProtKB-UniRule"/>
</dbReference>
<evidence type="ECO:0000256" key="4">
    <source>
        <dbReference type="ARBA" id="ARBA00022723"/>
    </source>
</evidence>
<feature type="binding site" evidence="8">
    <location>
        <position position="77"/>
    </location>
    <ligand>
        <name>Zn(2+)</name>
        <dbReference type="ChEBI" id="CHEBI:29105"/>
        <note>catalytic</note>
    </ligand>
</feature>
<evidence type="ECO:0000256" key="5">
    <source>
        <dbReference type="ARBA" id="ARBA00022801"/>
    </source>
</evidence>
<keyword evidence="11" id="KW-1185">Reference proteome</keyword>
<dbReference type="AlphaFoldDB" id="A0AAN1XWP6"/>
<dbReference type="Gene3D" id="3.40.140.10">
    <property type="entry name" value="Cytidine Deaminase, domain 2"/>
    <property type="match status" value="1"/>
</dbReference>
<evidence type="ECO:0000313" key="11">
    <source>
        <dbReference type="Proteomes" id="UP001317532"/>
    </source>
</evidence>
<dbReference type="CDD" id="cd01285">
    <property type="entry name" value="nucleoside_deaminase"/>
    <property type="match status" value="1"/>
</dbReference>
<dbReference type="HAMAP" id="MF_00972">
    <property type="entry name" value="tRNA_aden_deaminase"/>
    <property type="match status" value="1"/>
</dbReference>
<accession>A0AAN1XWP6</accession>
<dbReference type="InterPro" id="IPR002125">
    <property type="entry name" value="CMP_dCMP_dom"/>
</dbReference>
<gene>
    <name evidence="8" type="primary">tadA</name>
    <name evidence="10" type="ORF">WPS_16460</name>
</gene>
<dbReference type="EMBL" id="AP025523">
    <property type="protein sequence ID" value="BDE06370.1"/>
    <property type="molecule type" value="Genomic_DNA"/>
</dbReference>
<evidence type="ECO:0000256" key="3">
    <source>
        <dbReference type="ARBA" id="ARBA00022694"/>
    </source>
</evidence>
<feature type="binding site" evidence="8">
    <location>
        <position position="74"/>
    </location>
    <ligand>
        <name>Zn(2+)</name>
        <dbReference type="ChEBI" id="CHEBI:29105"/>
        <note>catalytic</note>
    </ligand>
</feature>
<reference evidence="10 11" key="1">
    <citation type="journal article" date="2022" name="ISME Commun">
        <title>Vulcanimicrobium alpinus gen. nov. sp. nov., the first cultivated representative of the candidate phylum 'Eremiobacterota', is a metabolically versatile aerobic anoxygenic phototroph.</title>
        <authorList>
            <person name="Yabe S."/>
            <person name="Muto K."/>
            <person name="Abe K."/>
            <person name="Yokota A."/>
            <person name="Staudigel H."/>
            <person name="Tebo B.M."/>
        </authorList>
    </citation>
    <scope>NUCLEOTIDE SEQUENCE [LARGE SCALE GENOMIC DNA]</scope>
    <source>
        <strain evidence="10 11">WC8-2</strain>
    </source>
</reference>
<dbReference type="Pfam" id="PF14437">
    <property type="entry name" value="MafB19-deam"/>
    <property type="match status" value="1"/>
</dbReference>
<dbReference type="InterPro" id="IPR058535">
    <property type="entry name" value="MafB19-deam"/>
</dbReference>
<dbReference type="Proteomes" id="UP001317532">
    <property type="component" value="Chromosome"/>
</dbReference>
<dbReference type="InterPro" id="IPR028883">
    <property type="entry name" value="tRNA_aden_deaminase"/>
</dbReference>
<dbReference type="PANTHER" id="PTHR11079">
    <property type="entry name" value="CYTOSINE DEAMINASE FAMILY MEMBER"/>
    <property type="match status" value="1"/>
</dbReference>
<dbReference type="InterPro" id="IPR016192">
    <property type="entry name" value="APOBEC/CMP_deaminase_Zn-bd"/>
</dbReference>
<keyword evidence="5 8" id="KW-0378">Hydrolase</keyword>
<dbReference type="PROSITE" id="PS00903">
    <property type="entry name" value="CYT_DCMP_DEAMINASES_1"/>
    <property type="match status" value="1"/>
</dbReference>
<comment type="catalytic activity">
    <reaction evidence="7 8">
        <text>adenosine(34) in tRNA + H2O + H(+) = inosine(34) in tRNA + NH4(+)</text>
        <dbReference type="Rhea" id="RHEA:43168"/>
        <dbReference type="Rhea" id="RHEA-COMP:10373"/>
        <dbReference type="Rhea" id="RHEA-COMP:10374"/>
        <dbReference type="ChEBI" id="CHEBI:15377"/>
        <dbReference type="ChEBI" id="CHEBI:15378"/>
        <dbReference type="ChEBI" id="CHEBI:28938"/>
        <dbReference type="ChEBI" id="CHEBI:74411"/>
        <dbReference type="ChEBI" id="CHEBI:82852"/>
        <dbReference type="EC" id="3.5.4.33"/>
    </reaction>
</comment>
<keyword evidence="3 8" id="KW-0819">tRNA processing</keyword>
<comment type="cofactor">
    <cofactor evidence="8">
        <name>Zn(2+)</name>
        <dbReference type="ChEBI" id="CHEBI:29105"/>
    </cofactor>
    <text evidence="8">Binds 1 zinc ion per subunit.</text>
</comment>
<comment type="subunit">
    <text evidence="2 8">Homodimer.</text>
</comment>
<feature type="active site" description="Proton donor" evidence="8">
    <location>
        <position position="47"/>
    </location>
</feature>
<evidence type="ECO:0000256" key="7">
    <source>
        <dbReference type="ARBA" id="ARBA00048045"/>
    </source>
</evidence>
<dbReference type="PANTHER" id="PTHR11079:SF202">
    <property type="entry name" value="TRNA-SPECIFIC ADENOSINE DEAMINASE"/>
    <property type="match status" value="1"/>
</dbReference>
<dbReference type="RefSeq" id="WP_317997334.1">
    <property type="nucleotide sequence ID" value="NZ_AP025523.1"/>
</dbReference>
<organism evidence="10 11">
    <name type="scientific">Vulcanimicrobium alpinum</name>
    <dbReference type="NCBI Taxonomy" id="3016050"/>
    <lineage>
        <taxon>Bacteria</taxon>
        <taxon>Bacillati</taxon>
        <taxon>Vulcanimicrobiota</taxon>
        <taxon>Vulcanimicrobiia</taxon>
        <taxon>Vulcanimicrobiales</taxon>
        <taxon>Vulcanimicrobiaceae</taxon>
        <taxon>Vulcanimicrobium</taxon>
    </lineage>
</organism>
<dbReference type="SUPFAM" id="SSF53927">
    <property type="entry name" value="Cytidine deaminase-like"/>
    <property type="match status" value="1"/>
</dbReference>
<dbReference type="KEGG" id="vab:WPS_16460"/>
<evidence type="ECO:0000256" key="1">
    <source>
        <dbReference type="ARBA" id="ARBA00010669"/>
    </source>
</evidence>
<feature type="binding site" evidence="8">
    <location>
        <position position="45"/>
    </location>
    <ligand>
        <name>Zn(2+)</name>
        <dbReference type="ChEBI" id="CHEBI:29105"/>
        <note>catalytic</note>
    </ligand>
</feature>
<dbReference type="InterPro" id="IPR016193">
    <property type="entry name" value="Cytidine_deaminase-like"/>
</dbReference>
<evidence type="ECO:0000259" key="9">
    <source>
        <dbReference type="PROSITE" id="PS51747"/>
    </source>
</evidence>
<protein>
    <recommendedName>
        <fullName evidence="8">tRNA-specific adenosine deaminase</fullName>
        <ecNumber evidence="8">3.5.4.33</ecNumber>
    </recommendedName>
</protein>
<dbReference type="PROSITE" id="PS51747">
    <property type="entry name" value="CYT_DCMP_DEAMINASES_2"/>
    <property type="match status" value="1"/>
</dbReference>
<feature type="domain" description="CMP/dCMP-type deaminase" evidence="9">
    <location>
        <begin position="1"/>
        <end position="104"/>
    </location>
</feature>
<evidence type="ECO:0000256" key="2">
    <source>
        <dbReference type="ARBA" id="ARBA00011738"/>
    </source>
</evidence>
<comment type="similarity">
    <text evidence="1">Belongs to the cytidine and deoxycytidylate deaminase family. ADAT2 subfamily.</text>
</comment>
<evidence type="ECO:0000313" key="10">
    <source>
        <dbReference type="EMBL" id="BDE06370.1"/>
    </source>
</evidence>